<dbReference type="SMART" id="SM00175">
    <property type="entry name" value="RAB"/>
    <property type="match status" value="1"/>
</dbReference>
<dbReference type="CDD" id="cd00154">
    <property type="entry name" value="Rab"/>
    <property type="match status" value="1"/>
</dbReference>
<dbReference type="InterPro" id="IPR050305">
    <property type="entry name" value="Small_GTPase_Rab"/>
</dbReference>
<comment type="caution">
    <text evidence="5">The sequence shown here is derived from an EMBL/GenBank/DDBJ whole genome shotgun (WGS) entry which is preliminary data.</text>
</comment>
<dbReference type="SMART" id="SM00176">
    <property type="entry name" value="RAN"/>
    <property type="match status" value="1"/>
</dbReference>
<keyword evidence="6" id="KW-1185">Reference proteome</keyword>
<keyword evidence="3" id="KW-0449">Lipoprotein</keyword>
<dbReference type="NCBIfam" id="TIGR00231">
    <property type="entry name" value="small_GTP"/>
    <property type="match status" value="1"/>
</dbReference>
<dbReference type="PROSITE" id="PS51419">
    <property type="entry name" value="RAB"/>
    <property type="match status" value="1"/>
</dbReference>
<name>A0A8J2KPL4_9HEXA</name>
<dbReference type="InterPro" id="IPR005225">
    <property type="entry name" value="Small_GTP-bd"/>
</dbReference>
<dbReference type="PROSITE" id="PS51421">
    <property type="entry name" value="RAS"/>
    <property type="match status" value="1"/>
</dbReference>
<keyword evidence="1" id="KW-0547">Nucleotide-binding</keyword>
<accession>A0A8J2KPL4</accession>
<dbReference type="GO" id="GO:0005525">
    <property type="term" value="F:GTP binding"/>
    <property type="evidence" value="ECO:0007669"/>
    <property type="project" value="UniProtKB-KW"/>
</dbReference>
<dbReference type="AlphaFoldDB" id="A0A8J2KPL4"/>
<dbReference type="SMART" id="SM00174">
    <property type="entry name" value="RHO"/>
    <property type="match status" value="1"/>
</dbReference>
<dbReference type="InterPro" id="IPR001806">
    <property type="entry name" value="Small_GTPase"/>
</dbReference>
<proteinExistence type="predicted"/>
<reference evidence="5" key="1">
    <citation type="submission" date="2021-06" db="EMBL/GenBank/DDBJ databases">
        <authorList>
            <person name="Hodson N. C."/>
            <person name="Mongue J. A."/>
            <person name="Jaron S. K."/>
        </authorList>
    </citation>
    <scope>NUCLEOTIDE SEQUENCE</scope>
</reference>
<organism evidence="5 6">
    <name type="scientific">Allacma fusca</name>
    <dbReference type="NCBI Taxonomy" id="39272"/>
    <lineage>
        <taxon>Eukaryota</taxon>
        <taxon>Metazoa</taxon>
        <taxon>Ecdysozoa</taxon>
        <taxon>Arthropoda</taxon>
        <taxon>Hexapoda</taxon>
        <taxon>Collembola</taxon>
        <taxon>Symphypleona</taxon>
        <taxon>Sminthuridae</taxon>
        <taxon>Allacma</taxon>
    </lineage>
</organism>
<dbReference type="Proteomes" id="UP000708208">
    <property type="component" value="Unassembled WGS sequence"/>
</dbReference>
<evidence type="ECO:0000313" key="6">
    <source>
        <dbReference type="Proteomes" id="UP000708208"/>
    </source>
</evidence>
<evidence type="ECO:0000256" key="2">
    <source>
        <dbReference type="ARBA" id="ARBA00023134"/>
    </source>
</evidence>
<keyword evidence="2" id="KW-0342">GTP-binding</keyword>
<dbReference type="EMBL" id="CAJVCH010182170">
    <property type="protein sequence ID" value="CAG7729655.1"/>
    <property type="molecule type" value="Genomic_DNA"/>
</dbReference>
<gene>
    <name evidence="5" type="ORF">AFUS01_LOCUS18353</name>
</gene>
<evidence type="ECO:0000256" key="4">
    <source>
        <dbReference type="ARBA" id="ARBA00023289"/>
    </source>
</evidence>
<dbReference type="Pfam" id="PF00071">
    <property type="entry name" value="Ras"/>
    <property type="match status" value="1"/>
</dbReference>
<dbReference type="PANTHER" id="PTHR47980">
    <property type="entry name" value="LD44762P"/>
    <property type="match status" value="1"/>
</dbReference>
<dbReference type="OrthoDB" id="9989112at2759"/>
<evidence type="ECO:0000313" key="5">
    <source>
        <dbReference type="EMBL" id="CAG7729655.1"/>
    </source>
</evidence>
<evidence type="ECO:0000256" key="3">
    <source>
        <dbReference type="ARBA" id="ARBA00023288"/>
    </source>
</evidence>
<sequence>MEEDVITPDLNESSELVEVDSDSEESQVVMYDYLFNVIIVGDSGVGKTDLIGRLCDEAYQTKFVTTMGMNVESHTLCINDKKIKLQLWDPSGSEKYLHLTKKYFSNASGIIYVYDVSYARSFHNIVKWMDLVGENTDANLPKVLVGNKCDTGRRAVTKEQAERLADASGMIFMETSAISGHNVTQVFSSLCQVMIPLYDKKFPLEQ</sequence>
<dbReference type="FunFam" id="3.40.50.300:FF:001329">
    <property type="entry name" value="Small GTP-binding protein, putative"/>
    <property type="match status" value="1"/>
</dbReference>
<dbReference type="SMART" id="SM00173">
    <property type="entry name" value="RAS"/>
    <property type="match status" value="1"/>
</dbReference>
<evidence type="ECO:0000256" key="1">
    <source>
        <dbReference type="ARBA" id="ARBA00022741"/>
    </source>
</evidence>
<dbReference type="GO" id="GO:0003924">
    <property type="term" value="F:GTPase activity"/>
    <property type="evidence" value="ECO:0007669"/>
    <property type="project" value="InterPro"/>
</dbReference>
<keyword evidence="4" id="KW-0636">Prenylation</keyword>
<protein>
    <submittedName>
        <fullName evidence="5">Uncharacterized protein</fullName>
    </submittedName>
</protein>